<keyword evidence="3" id="KW-1185">Reference proteome</keyword>
<sequence length="120" mass="13016">MNRILKITGIKLLLIISALFFSCEASVEEDDEQLTNIPENEVCDSNISFVSQIKPIIDNNCISCHGGNQPPNLSSYSGISNSANNVKTQVVSRRMPQGGSLSSTEIELISCWVDNGALNN</sequence>
<dbReference type="RefSeq" id="WP_303302674.1">
    <property type="nucleotide sequence ID" value="NZ_BAABDA010000050.1"/>
</dbReference>
<protein>
    <submittedName>
        <fullName evidence="2">Cytochrome c</fullName>
    </submittedName>
</protein>
<dbReference type="InterPro" id="IPR036909">
    <property type="entry name" value="Cyt_c-like_dom_sf"/>
</dbReference>
<evidence type="ECO:0000313" key="2">
    <source>
        <dbReference type="EMBL" id="MDO5975471.1"/>
    </source>
</evidence>
<dbReference type="SUPFAM" id="SSF46626">
    <property type="entry name" value="Cytochrome c"/>
    <property type="match status" value="1"/>
</dbReference>
<evidence type="ECO:0000256" key="1">
    <source>
        <dbReference type="SAM" id="SignalP"/>
    </source>
</evidence>
<feature type="signal peptide" evidence="1">
    <location>
        <begin position="1"/>
        <end position="27"/>
    </location>
</feature>
<organism evidence="2 3">
    <name type="scientific">Flavivirga jejuensis</name>
    <dbReference type="NCBI Taxonomy" id="870487"/>
    <lineage>
        <taxon>Bacteria</taxon>
        <taxon>Pseudomonadati</taxon>
        <taxon>Bacteroidota</taxon>
        <taxon>Flavobacteriia</taxon>
        <taxon>Flavobacteriales</taxon>
        <taxon>Flavobacteriaceae</taxon>
        <taxon>Flavivirga</taxon>
    </lineage>
</organism>
<comment type="caution">
    <text evidence="2">The sequence shown here is derived from an EMBL/GenBank/DDBJ whole genome shotgun (WGS) entry which is preliminary data.</text>
</comment>
<proteinExistence type="predicted"/>
<keyword evidence="1" id="KW-0732">Signal</keyword>
<dbReference type="EMBL" id="JAUOEL010000005">
    <property type="protein sequence ID" value="MDO5975471.1"/>
    <property type="molecule type" value="Genomic_DNA"/>
</dbReference>
<accession>A0ABT8WQR8</accession>
<feature type="chain" id="PRO_5045605638" evidence="1">
    <location>
        <begin position="28"/>
        <end position="120"/>
    </location>
</feature>
<reference evidence="2" key="1">
    <citation type="submission" date="2023-07" db="EMBL/GenBank/DDBJ databases">
        <title>Two novel species in the genus Flavivirga.</title>
        <authorList>
            <person name="Kwon K."/>
        </authorList>
    </citation>
    <scope>NUCLEOTIDE SEQUENCE</scope>
    <source>
        <strain evidence="2">KACC 14158</strain>
    </source>
</reference>
<evidence type="ECO:0000313" key="3">
    <source>
        <dbReference type="Proteomes" id="UP001176806"/>
    </source>
</evidence>
<name>A0ABT8WQR8_9FLAO</name>
<dbReference type="Proteomes" id="UP001176806">
    <property type="component" value="Unassembled WGS sequence"/>
</dbReference>
<gene>
    <name evidence="2" type="ORF">Q4Q40_14845</name>
</gene>
<dbReference type="PROSITE" id="PS51257">
    <property type="entry name" value="PROKAR_LIPOPROTEIN"/>
    <property type="match status" value="1"/>
</dbReference>